<organism evidence="1 2">
    <name type="scientific">Euphydryas editha</name>
    <name type="common">Edith's checkerspot</name>
    <dbReference type="NCBI Taxonomy" id="104508"/>
    <lineage>
        <taxon>Eukaryota</taxon>
        <taxon>Metazoa</taxon>
        <taxon>Ecdysozoa</taxon>
        <taxon>Arthropoda</taxon>
        <taxon>Hexapoda</taxon>
        <taxon>Insecta</taxon>
        <taxon>Pterygota</taxon>
        <taxon>Neoptera</taxon>
        <taxon>Endopterygota</taxon>
        <taxon>Lepidoptera</taxon>
        <taxon>Glossata</taxon>
        <taxon>Ditrysia</taxon>
        <taxon>Papilionoidea</taxon>
        <taxon>Nymphalidae</taxon>
        <taxon>Nymphalinae</taxon>
        <taxon>Euphydryas</taxon>
    </lineage>
</organism>
<proteinExistence type="predicted"/>
<keyword evidence="2" id="KW-1185">Reference proteome</keyword>
<evidence type="ECO:0000313" key="2">
    <source>
        <dbReference type="Proteomes" id="UP001153954"/>
    </source>
</evidence>
<comment type="caution">
    <text evidence="1">The sequence shown here is derived from an EMBL/GenBank/DDBJ whole genome shotgun (WGS) entry which is preliminary data.</text>
</comment>
<gene>
    <name evidence="1" type="ORF">EEDITHA_LOCUS15326</name>
</gene>
<sequence>MSELTNNEYCNIPFTTEMSKDDFYTHARLPDLISICEMDKENITKIRTIGIMESINGRFFIKDLDSANKTDASNILVSMSYVKSSLPSPVIPYTVQIFGTMQWKNRPVIFAKIVQVLNTTSAIQLSNAMQSIYSRHLASQ</sequence>
<dbReference type="AlphaFoldDB" id="A0AAU9UN76"/>
<dbReference type="Proteomes" id="UP001153954">
    <property type="component" value="Unassembled WGS sequence"/>
</dbReference>
<reference evidence="1" key="1">
    <citation type="submission" date="2022-03" db="EMBL/GenBank/DDBJ databases">
        <authorList>
            <person name="Tunstrom K."/>
        </authorList>
    </citation>
    <scope>NUCLEOTIDE SEQUENCE</scope>
</reference>
<accession>A0AAU9UN76</accession>
<name>A0AAU9UN76_EUPED</name>
<evidence type="ECO:0000313" key="1">
    <source>
        <dbReference type="EMBL" id="CAH2100466.1"/>
    </source>
</evidence>
<dbReference type="EMBL" id="CAKOGL010000022">
    <property type="protein sequence ID" value="CAH2100466.1"/>
    <property type="molecule type" value="Genomic_DNA"/>
</dbReference>
<protein>
    <submittedName>
        <fullName evidence="1">Uncharacterized protein</fullName>
    </submittedName>
</protein>